<organism evidence="2 3">
    <name type="scientific">Sphingobium tyrosinilyticum</name>
    <dbReference type="NCBI Taxonomy" id="2715436"/>
    <lineage>
        <taxon>Bacteria</taxon>
        <taxon>Pseudomonadati</taxon>
        <taxon>Pseudomonadota</taxon>
        <taxon>Alphaproteobacteria</taxon>
        <taxon>Sphingomonadales</taxon>
        <taxon>Sphingomonadaceae</taxon>
        <taxon>Sphingobium</taxon>
    </lineage>
</organism>
<proteinExistence type="predicted"/>
<evidence type="ECO:0000313" key="2">
    <source>
        <dbReference type="EMBL" id="MFC4594531.1"/>
    </source>
</evidence>
<dbReference type="EMBL" id="JBHSFZ010000018">
    <property type="protein sequence ID" value="MFC4594531.1"/>
    <property type="molecule type" value="Genomic_DNA"/>
</dbReference>
<dbReference type="RefSeq" id="WP_380804336.1">
    <property type="nucleotide sequence ID" value="NZ_JBHSFZ010000018.1"/>
</dbReference>
<dbReference type="InterPro" id="IPR050707">
    <property type="entry name" value="HTH_MetabolicPath_Reg"/>
</dbReference>
<evidence type="ECO:0000259" key="1">
    <source>
        <dbReference type="PROSITE" id="PS51078"/>
    </source>
</evidence>
<dbReference type="PANTHER" id="PTHR30136">
    <property type="entry name" value="HELIX-TURN-HELIX TRANSCRIPTIONAL REGULATOR, ICLR FAMILY"/>
    <property type="match status" value="1"/>
</dbReference>
<dbReference type="InterPro" id="IPR014757">
    <property type="entry name" value="Tscrpt_reg_IclR_C"/>
</dbReference>
<dbReference type="Gene3D" id="3.30.450.40">
    <property type="match status" value="1"/>
</dbReference>
<name>A0ABV9EY52_9SPHN</name>
<dbReference type="Proteomes" id="UP001595957">
    <property type="component" value="Unassembled WGS sequence"/>
</dbReference>
<evidence type="ECO:0000313" key="3">
    <source>
        <dbReference type="Proteomes" id="UP001595957"/>
    </source>
</evidence>
<dbReference type="Pfam" id="PF01614">
    <property type="entry name" value="IclR_C"/>
    <property type="match status" value="1"/>
</dbReference>
<comment type="caution">
    <text evidence="2">The sequence shown here is derived from an EMBL/GenBank/DDBJ whole genome shotgun (WGS) entry which is preliminary data.</text>
</comment>
<reference evidence="3" key="1">
    <citation type="journal article" date="2019" name="Int. J. Syst. Evol. Microbiol.">
        <title>The Global Catalogue of Microorganisms (GCM) 10K type strain sequencing project: providing services to taxonomists for standard genome sequencing and annotation.</title>
        <authorList>
            <consortium name="The Broad Institute Genomics Platform"/>
            <consortium name="The Broad Institute Genome Sequencing Center for Infectious Disease"/>
            <person name="Wu L."/>
            <person name="Ma J."/>
        </authorList>
    </citation>
    <scope>NUCLEOTIDE SEQUENCE [LARGE SCALE GENOMIC DNA]</scope>
    <source>
        <strain evidence="3">NBRC 103632</strain>
    </source>
</reference>
<dbReference type="PROSITE" id="PS51078">
    <property type="entry name" value="ICLR_ED"/>
    <property type="match status" value="1"/>
</dbReference>
<keyword evidence="3" id="KW-1185">Reference proteome</keyword>
<gene>
    <name evidence="2" type="ORF">ACFO3E_10070</name>
</gene>
<protein>
    <submittedName>
        <fullName evidence="2">IclR family transcriptional regulator</fullName>
    </submittedName>
</protein>
<dbReference type="PANTHER" id="PTHR30136:SF24">
    <property type="entry name" value="HTH-TYPE TRANSCRIPTIONAL REPRESSOR ALLR"/>
    <property type="match status" value="1"/>
</dbReference>
<feature type="domain" description="IclR-ED" evidence="1">
    <location>
        <begin position="36"/>
        <end position="208"/>
    </location>
</feature>
<dbReference type="SUPFAM" id="SSF55781">
    <property type="entry name" value="GAF domain-like"/>
    <property type="match status" value="1"/>
</dbReference>
<dbReference type="InterPro" id="IPR029016">
    <property type="entry name" value="GAF-like_dom_sf"/>
</dbReference>
<accession>A0ABV9EY52</accession>
<sequence length="208" mass="21763">MEEDKSVIQRAVVTLAEAGWIRSLPSPPTRWEVSARLFTIAHLPRSAGELRQRARSTLEAVRDQSNETVFLAIPDVGRFVVIDVAQGPHPLRAALKEGDIIPVRGSATAAAILPFLDPKSVDVMLAGATYDEGAALRAKSGQGAFAVSVDGVLTGSTSLAAPIFDDMGIPIGAIGLAGPTSRIPEDRHAHLGTLLLSGARNLSQSASA</sequence>